<protein>
    <submittedName>
        <fullName evidence="3">Uncharacterized protein</fullName>
    </submittedName>
</protein>
<evidence type="ECO:0000313" key="3">
    <source>
        <dbReference type="EMBL" id="CAD7651290.1"/>
    </source>
</evidence>
<dbReference type="PANTHER" id="PTHR46532:SF4">
    <property type="entry name" value="AAA+ ATPASE DOMAIN-CONTAINING PROTEIN"/>
    <property type="match status" value="1"/>
</dbReference>
<dbReference type="PANTHER" id="PTHR46532">
    <property type="entry name" value="MALE FERTILITY FACTOR KL5"/>
    <property type="match status" value="1"/>
</dbReference>
<feature type="coiled-coil region" evidence="2">
    <location>
        <begin position="36"/>
        <end position="63"/>
    </location>
</feature>
<dbReference type="GO" id="GO:0007018">
    <property type="term" value="P:microtubule-based movement"/>
    <property type="evidence" value="ECO:0007669"/>
    <property type="project" value="InterPro"/>
</dbReference>
<dbReference type="EMBL" id="CAJPIZ010056844">
    <property type="protein sequence ID" value="CAG2123339.1"/>
    <property type="molecule type" value="Genomic_DNA"/>
</dbReference>
<proteinExistence type="inferred from homology"/>
<dbReference type="EMBL" id="OC911419">
    <property type="protein sequence ID" value="CAD7651290.1"/>
    <property type="molecule type" value="Genomic_DNA"/>
</dbReference>
<keyword evidence="4" id="KW-1185">Reference proteome</keyword>
<evidence type="ECO:0000313" key="4">
    <source>
        <dbReference type="Proteomes" id="UP000759131"/>
    </source>
</evidence>
<keyword evidence="2" id="KW-0175">Coiled coil</keyword>
<gene>
    <name evidence="3" type="ORF">OSB1V03_LOCUS23284</name>
</gene>
<name>A0A7R9QNE2_9ACAR</name>
<evidence type="ECO:0000256" key="1">
    <source>
        <dbReference type="ARBA" id="ARBA00008887"/>
    </source>
</evidence>
<dbReference type="GO" id="GO:0051959">
    <property type="term" value="F:dynein light intermediate chain binding"/>
    <property type="evidence" value="ECO:0007669"/>
    <property type="project" value="InterPro"/>
</dbReference>
<dbReference type="Gene3D" id="1.20.920.20">
    <property type="match status" value="1"/>
</dbReference>
<organism evidence="3">
    <name type="scientific">Medioppia subpectinata</name>
    <dbReference type="NCBI Taxonomy" id="1979941"/>
    <lineage>
        <taxon>Eukaryota</taxon>
        <taxon>Metazoa</taxon>
        <taxon>Ecdysozoa</taxon>
        <taxon>Arthropoda</taxon>
        <taxon>Chelicerata</taxon>
        <taxon>Arachnida</taxon>
        <taxon>Acari</taxon>
        <taxon>Acariformes</taxon>
        <taxon>Sarcoptiformes</taxon>
        <taxon>Oribatida</taxon>
        <taxon>Brachypylina</taxon>
        <taxon>Oppioidea</taxon>
        <taxon>Oppiidae</taxon>
        <taxon>Medioppia</taxon>
    </lineage>
</organism>
<dbReference type="GO" id="GO:0045505">
    <property type="term" value="F:dynein intermediate chain binding"/>
    <property type="evidence" value="ECO:0007669"/>
    <property type="project" value="InterPro"/>
</dbReference>
<dbReference type="Proteomes" id="UP000759131">
    <property type="component" value="Unassembled WGS sequence"/>
</dbReference>
<dbReference type="GO" id="GO:0005858">
    <property type="term" value="C:axonemal dynein complex"/>
    <property type="evidence" value="ECO:0007669"/>
    <property type="project" value="TreeGrafter"/>
</dbReference>
<feature type="non-terminal residue" evidence="3">
    <location>
        <position position="85"/>
    </location>
</feature>
<dbReference type="OrthoDB" id="6499072at2759"/>
<evidence type="ECO:0000256" key="2">
    <source>
        <dbReference type="SAM" id="Coils"/>
    </source>
</evidence>
<accession>A0A7R9QNE2</accession>
<dbReference type="InterPro" id="IPR026983">
    <property type="entry name" value="DHC"/>
</dbReference>
<comment type="similarity">
    <text evidence="1">Belongs to the dynein heavy chain family.</text>
</comment>
<reference evidence="3" key="1">
    <citation type="submission" date="2020-11" db="EMBL/GenBank/DDBJ databases">
        <authorList>
            <person name="Tran Van P."/>
        </authorList>
    </citation>
    <scope>NUCLEOTIDE SEQUENCE</scope>
</reference>
<sequence length="85" mass="9706">MINKYLTNPDYNFEKVNRASLACGPLVKWAIAQVNYADMLNRIEPLRNELSNLEAEAQINKNQAIETDSIVAQLEKSIAAYKEEY</sequence>
<dbReference type="AlphaFoldDB" id="A0A7R9QNE2"/>